<dbReference type="PROSITE" id="PS50135">
    <property type="entry name" value="ZF_ZZ_2"/>
    <property type="match status" value="1"/>
</dbReference>
<dbReference type="Gene3D" id="3.30.60.90">
    <property type="match status" value="1"/>
</dbReference>
<gene>
    <name evidence="17" type="primary">LOC106151246</name>
</gene>
<dbReference type="AlphaFoldDB" id="A0A1S3H1N9"/>
<dbReference type="Gene3D" id="1.10.238.10">
    <property type="entry name" value="EF-hand"/>
    <property type="match status" value="2"/>
</dbReference>
<dbReference type="PANTHER" id="PTHR12268">
    <property type="entry name" value="E3 UBIQUITIN-PROTEIN LIGASE KCMF1"/>
    <property type="match status" value="1"/>
</dbReference>
<dbReference type="FunFam" id="3.30.60.90:FF:000001">
    <property type="entry name" value="Dystrophin isoform 2"/>
    <property type="match status" value="1"/>
</dbReference>
<evidence type="ECO:0000256" key="8">
    <source>
        <dbReference type="ARBA" id="ARBA00022837"/>
    </source>
</evidence>
<evidence type="ECO:0000256" key="7">
    <source>
        <dbReference type="ARBA" id="ARBA00022833"/>
    </source>
</evidence>
<feature type="region of interest" description="Disordered" evidence="13">
    <location>
        <begin position="503"/>
        <end position="545"/>
    </location>
</feature>
<keyword evidence="8" id="KW-0106">Calcium</keyword>
<keyword evidence="9" id="KW-0472">Membrane</keyword>
<evidence type="ECO:0000259" key="14">
    <source>
        <dbReference type="PROSITE" id="PS50020"/>
    </source>
</evidence>
<dbReference type="GO" id="GO:0008270">
    <property type="term" value="F:zinc ion binding"/>
    <property type="evidence" value="ECO:0007669"/>
    <property type="project" value="UniProtKB-KW"/>
</dbReference>
<keyword evidence="16" id="KW-1185">Reference proteome</keyword>
<dbReference type="Pfam" id="PF09069">
    <property type="entry name" value="EF-hand_3"/>
    <property type="match status" value="1"/>
</dbReference>
<dbReference type="InterPro" id="IPR011992">
    <property type="entry name" value="EF-hand-dom_pair"/>
</dbReference>
<protein>
    <submittedName>
        <fullName evidence="17">Dystrophin-like</fullName>
    </submittedName>
</protein>
<dbReference type="CDD" id="cd02334">
    <property type="entry name" value="ZZ_dystrophin"/>
    <property type="match status" value="1"/>
</dbReference>
<dbReference type="GO" id="GO:0003779">
    <property type="term" value="F:actin binding"/>
    <property type="evidence" value="ECO:0007669"/>
    <property type="project" value="UniProtKB-KW"/>
</dbReference>
<evidence type="ECO:0000256" key="13">
    <source>
        <dbReference type="SAM" id="MobiDB-lite"/>
    </source>
</evidence>
<dbReference type="Pfam" id="PF00569">
    <property type="entry name" value="ZZ"/>
    <property type="match status" value="1"/>
</dbReference>
<evidence type="ECO:0000256" key="5">
    <source>
        <dbReference type="ARBA" id="ARBA00022723"/>
    </source>
</evidence>
<accession>A0A1S3H1N9</accession>
<keyword evidence="10" id="KW-0009">Actin-binding</keyword>
<evidence type="ECO:0000256" key="4">
    <source>
        <dbReference type="ARBA" id="ARBA00022490"/>
    </source>
</evidence>
<dbReference type="GO" id="GO:0005737">
    <property type="term" value="C:cytoplasm"/>
    <property type="evidence" value="ECO:0007669"/>
    <property type="project" value="UniProtKB-ARBA"/>
</dbReference>
<dbReference type="SUPFAM" id="SSF57850">
    <property type="entry name" value="RING/U-box"/>
    <property type="match status" value="1"/>
</dbReference>
<evidence type="ECO:0000256" key="9">
    <source>
        <dbReference type="ARBA" id="ARBA00023136"/>
    </source>
</evidence>
<dbReference type="InterPro" id="IPR043145">
    <property type="entry name" value="Znf_ZZ_sf"/>
</dbReference>
<dbReference type="PROSITE" id="PS50020">
    <property type="entry name" value="WW_DOMAIN_2"/>
    <property type="match status" value="1"/>
</dbReference>
<dbReference type="InParanoid" id="A0A1S3H1N9"/>
<dbReference type="Pfam" id="PF00397">
    <property type="entry name" value="WW"/>
    <property type="match status" value="1"/>
</dbReference>
<dbReference type="SMART" id="SM00456">
    <property type="entry name" value="WW"/>
    <property type="match status" value="1"/>
</dbReference>
<dbReference type="SUPFAM" id="SSF47473">
    <property type="entry name" value="EF-hand"/>
    <property type="match status" value="2"/>
</dbReference>
<dbReference type="InterPro" id="IPR036020">
    <property type="entry name" value="WW_dom_sf"/>
</dbReference>
<dbReference type="InterPro" id="IPR015153">
    <property type="entry name" value="EF-hand_dom_typ1"/>
</dbReference>
<dbReference type="InterPro" id="IPR000433">
    <property type="entry name" value="Znf_ZZ"/>
</dbReference>
<feature type="compositionally biased region" description="Polar residues" evidence="13">
    <location>
        <begin position="506"/>
        <end position="523"/>
    </location>
</feature>
<dbReference type="PANTHER" id="PTHR12268:SF14">
    <property type="entry name" value="DYSTROPHIN-1"/>
    <property type="match status" value="1"/>
</dbReference>
<dbReference type="SUPFAM" id="SSF51045">
    <property type="entry name" value="WW domain"/>
    <property type="match status" value="1"/>
</dbReference>
<keyword evidence="4" id="KW-0963">Cytoplasm</keyword>
<feature type="compositionally biased region" description="Polar residues" evidence="13">
    <location>
        <begin position="530"/>
        <end position="545"/>
    </location>
</feature>
<evidence type="ECO:0000256" key="3">
    <source>
        <dbReference type="ARBA" id="ARBA00022475"/>
    </source>
</evidence>
<dbReference type="GO" id="GO:0016010">
    <property type="term" value="C:dystrophin-associated glycoprotein complex"/>
    <property type="evidence" value="ECO:0007669"/>
    <property type="project" value="UniProtKB-ARBA"/>
</dbReference>
<dbReference type="KEGG" id="lak:106151246"/>
<sequence length="720" mass="82603">MWNSQSFYGKLLDGWEKSETRNGVPYYINHKSERTQWDHPFLSKTLEELAEFDDVRYAAYRTAMKLRFLQKRLKLDLITLPMISRAFDDHGWSSSQDSVITCGELETVIMDIFYKTRRGKPGSLTIEQSTEILLNWLLNMYDIHRTGYVRVISAKIAMVALCSARLAEKYRYLFSQLSDYDNTISRKHLGLFLHDLLQVAELLNECLPFGGMAAIGAAIDSCFSMSRSTTGVEEFSFLDWMLLEPQTLVWLPTMHRMAAAESVKHESKCNICKEYPIIGFRYRCLKCFNYDLCQQCFLTGRVAKKHKLTHPIEEYCLATTSKEDTKAFVKTVRNNLSKRHHKKYKPRYLPIRGDGQPMEEDFTDAVPESDADMHQLLQSAARKLAQAETQAPPRQSSKMLQTDMTTGPKQQVTPPKMYSIVPNEQRRELDSIIHHLEDENRDLLLEIERLHNRSMSGNSSSTLTDEQQRVEREKLEARQAILEAHNKQMEKQLTRLRALIEKESTAQRQPPVSTSPSRPTQPKSAVHANPQPQRNIPSFNIQSPEPSYDQLVERLTILAGSQGKPIHVPRFEGPVVRTSQVPPPQYTPQGGGRNMAQPRGLGPEQEQNVPPQRDRFSGLTLPQRQAGAPLREVSQNTMQNVMTPSMLPSNNHDLGLTPWTPGRDFTFGDDTRLSLSYLSLPSASKSRNFPEEEEELEDIIKRLEREYPADMSFSWTFCWK</sequence>
<feature type="region of interest" description="Disordered" evidence="13">
    <location>
        <begin position="575"/>
        <end position="618"/>
    </location>
</feature>
<reference evidence="17" key="1">
    <citation type="submission" date="2025-08" db="UniProtKB">
        <authorList>
            <consortium name="RefSeq"/>
        </authorList>
    </citation>
    <scope>IDENTIFICATION</scope>
    <source>
        <tissue evidence="17">Gonads</tissue>
    </source>
</reference>
<dbReference type="InterPro" id="IPR015154">
    <property type="entry name" value="EF-hand_dom_typ2"/>
</dbReference>
<dbReference type="CDD" id="cd15901">
    <property type="entry name" value="EFh_DMD_DYTN_DTN"/>
    <property type="match status" value="1"/>
</dbReference>
<evidence type="ECO:0000256" key="12">
    <source>
        <dbReference type="PROSITE-ProRule" id="PRU00228"/>
    </source>
</evidence>
<feature type="region of interest" description="Disordered" evidence="13">
    <location>
        <begin position="384"/>
        <end position="415"/>
    </location>
</feature>
<dbReference type="SMART" id="SM00291">
    <property type="entry name" value="ZnF_ZZ"/>
    <property type="match status" value="1"/>
</dbReference>
<dbReference type="GO" id="GO:0005856">
    <property type="term" value="C:cytoskeleton"/>
    <property type="evidence" value="ECO:0007669"/>
    <property type="project" value="UniProtKB-SubCell"/>
</dbReference>
<dbReference type="InterPro" id="IPR050774">
    <property type="entry name" value="KCMF1/Dystrophin"/>
</dbReference>
<evidence type="ECO:0000256" key="11">
    <source>
        <dbReference type="ARBA" id="ARBA00023212"/>
    </source>
</evidence>
<dbReference type="Proteomes" id="UP000085678">
    <property type="component" value="Unplaced"/>
</dbReference>
<evidence type="ECO:0000256" key="2">
    <source>
        <dbReference type="ARBA" id="ARBA00004278"/>
    </source>
</evidence>
<comment type="subcellular location">
    <subcellularLocation>
        <location evidence="2">Cell membrane</location>
        <location evidence="2">Sarcolemma</location>
        <topology evidence="2">Peripheral membrane protein</topology>
        <orientation evidence="2">Cytoplasmic side</orientation>
    </subcellularLocation>
    <subcellularLocation>
        <location evidence="1">Cytoplasm</location>
        <location evidence="1">Cytoskeleton</location>
    </subcellularLocation>
</comment>
<proteinExistence type="predicted"/>
<dbReference type="GO" id="GO:0042383">
    <property type="term" value="C:sarcolemma"/>
    <property type="evidence" value="ECO:0007669"/>
    <property type="project" value="UniProtKB-SubCell"/>
</dbReference>
<evidence type="ECO:0000313" key="17">
    <source>
        <dbReference type="RefSeq" id="XP_013379852.1"/>
    </source>
</evidence>
<keyword evidence="5" id="KW-0479">Metal-binding</keyword>
<dbReference type="InterPro" id="IPR001202">
    <property type="entry name" value="WW_dom"/>
</dbReference>
<keyword evidence="3" id="KW-1003">Cell membrane</keyword>
<dbReference type="CDD" id="cd00201">
    <property type="entry name" value="WW"/>
    <property type="match status" value="1"/>
</dbReference>
<organism evidence="16 17">
    <name type="scientific">Lingula anatina</name>
    <name type="common">Brachiopod</name>
    <name type="synonym">Lingula unguis</name>
    <dbReference type="NCBI Taxonomy" id="7574"/>
    <lineage>
        <taxon>Eukaryota</taxon>
        <taxon>Metazoa</taxon>
        <taxon>Spiralia</taxon>
        <taxon>Lophotrochozoa</taxon>
        <taxon>Brachiopoda</taxon>
        <taxon>Linguliformea</taxon>
        <taxon>Lingulata</taxon>
        <taxon>Lingulida</taxon>
        <taxon>Linguloidea</taxon>
        <taxon>Lingulidae</taxon>
        <taxon>Lingula</taxon>
    </lineage>
</organism>
<evidence type="ECO:0000313" key="16">
    <source>
        <dbReference type="Proteomes" id="UP000085678"/>
    </source>
</evidence>
<dbReference type="Gene3D" id="2.20.70.10">
    <property type="match status" value="1"/>
</dbReference>
<feature type="domain" description="ZZ-type" evidence="15">
    <location>
        <begin position="264"/>
        <end position="320"/>
    </location>
</feature>
<evidence type="ECO:0000256" key="10">
    <source>
        <dbReference type="ARBA" id="ARBA00023203"/>
    </source>
</evidence>
<dbReference type="STRING" id="7574.A0A1S3H1N9"/>
<keyword evidence="6 12" id="KW-0863">Zinc-finger</keyword>
<evidence type="ECO:0000256" key="6">
    <source>
        <dbReference type="ARBA" id="ARBA00022771"/>
    </source>
</evidence>
<evidence type="ECO:0000256" key="1">
    <source>
        <dbReference type="ARBA" id="ARBA00004245"/>
    </source>
</evidence>
<dbReference type="GO" id="GO:0045202">
    <property type="term" value="C:synapse"/>
    <property type="evidence" value="ECO:0007669"/>
    <property type="project" value="GOC"/>
</dbReference>
<dbReference type="GeneID" id="106151246"/>
<dbReference type="GO" id="GO:0099536">
    <property type="term" value="P:synaptic signaling"/>
    <property type="evidence" value="ECO:0007669"/>
    <property type="project" value="TreeGrafter"/>
</dbReference>
<dbReference type="RefSeq" id="XP_013379852.1">
    <property type="nucleotide sequence ID" value="XM_013524398.1"/>
</dbReference>
<dbReference type="PROSITE" id="PS01357">
    <property type="entry name" value="ZF_ZZ_1"/>
    <property type="match status" value="1"/>
</dbReference>
<name>A0A1S3H1N9_LINAN</name>
<keyword evidence="11" id="KW-0206">Cytoskeleton</keyword>
<feature type="compositionally biased region" description="Polar residues" evidence="13">
    <location>
        <begin position="387"/>
        <end position="413"/>
    </location>
</feature>
<dbReference type="Pfam" id="PF09068">
    <property type="entry name" value="EF-hand_2"/>
    <property type="match status" value="1"/>
</dbReference>
<dbReference type="PROSITE" id="PS01159">
    <property type="entry name" value="WW_DOMAIN_1"/>
    <property type="match status" value="1"/>
</dbReference>
<dbReference type="OrthoDB" id="10057795at2759"/>
<evidence type="ECO:0000259" key="15">
    <source>
        <dbReference type="PROSITE" id="PS50135"/>
    </source>
</evidence>
<keyword evidence="7" id="KW-0862">Zinc</keyword>
<feature type="domain" description="WW" evidence="14">
    <location>
        <begin position="9"/>
        <end position="42"/>
    </location>
</feature>